<protein>
    <submittedName>
        <fullName evidence="1">Uncharacterized protein</fullName>
    </submittedName>
</protein>
<gene>
    <name evidence="1" type="ORF">CYMTET_33376</name>
</gene>
<reference evidence="1 2" key="1">
    <citation type="journal article" date="2015" name="Genome Biol. Evol.">
        <title>Comparative Genomics of a Bacterivorous Green Alga Reveals Evolutionary Causalities and Consequences of Phago-Mixotrophic Mode of Nutrition.</title>
        <authorList>
            <person name="Burns J.A."/>
            <person name="Paasch A."/>
            <person name="Narechania A."/>
            <person name="Kim E."/>
        </authorList>
    </citation>
    <scope>NUCLEOTIDE SEQUENCE [LARGE SCALE GENOMIC DNA]</scope>
    <source>
        <strain evidence="1 2">PLY_AMNH</strain>
    </source>
</reference>
<dbReference type="Proteomes" id="UP001190700">
    <property type="component" value="Unassembled WGS sequence"/>
</dbReference>
<sequence>MNSQTTTLRQALEDPEFNEVVKTFEELYVEVYQGRLPVDHGVRRILYGVVTEAAEIKVHGLWHHMQNLRSAANADTGTGAACFKKIRELFHQLREALPHHERVKKATLSLDAYFILIDEISTSEDRPYKVGFVGGTFLGMTPPYWY</sequence>
<accession>A0AAE0FD63</accession>
<evidence type="ECO:0000313" key="1">
    <source>
        <dbReference type="EMBL" id="KAK3257546.1"/>
    </source>
</evidence>
<dbReference type="AlphaFoldDB" id="A0AAE0FD63"/>
<organism evidence="1 2">
    <name type="scientific">Cymbomonas tetramitiformis</name>
    <dbReference type="NCBI Taxonomy" id="36881"/>
    <lineage>
        <taxon>Eukaryota</taxon>
        <taxon>Viridiplantae</taxon>
        <taxon>Chlorophyta</taxon>
        <taxon>Pyramimonadophyceae</taxon>
        <taxon>Pyramimonadales</taxon>
        <taxon>Pyramimonadaceae</taxon>
        <taxon>Cymbomonas</taxon>
    </lineage>
</organism>
<evidence type="ECO:0000313" key="2">
    <source>
        <dbReference type="Proteomes" id="UP001190700"/>
    </source>
</evidence>
<comment type="caution">
    <text evidence="1">The sequence shown here is derived from an EMBL/GenBank/DDBJ whole genome shotgun (WGS) entry which is preliminary data.</text>
</comment>
<dbReference type="EMBL" id="LGRX02020400">
    <property type="protein sequence ID" value="KAK3257546.1"/>
    <property type="molecule type" value="Genomic_DNA"/>
</dbReference>
<name>A0AAE0FD63_9CHLO</name>
<keyword evidence="2" id="KW-1185">Reference proteome</keyword>
<proteinExistence type="predicted"/>